<keyword evidence="2 3" id="KW-0040">ANK repeat</keyword>
<evidence type="ECO:0000256" key="2">
    <source>
        <dbReference type="ARBA" id="ARBA00023043"/>
    </source>
</evidence>
<dbReference type="Pfam" id="PF12796">
    <property type="entry name" value="Ank_2"/>
    <property type="match status" value="2"/>
</dbReference>
<accession>A0A8E2DYC7</accession>
<dbReference type="SUPFAM" id="SSF48403">
    <property type="entry name" value="Ankyrin repeat"/>
    <property type="match status" value="2"/>
</dbReference>
<dbReference type="PANTHER" id="PTHR24198">
    <property type="entry name" value="ANKYRIN REPEAT AND PROTEIN KINASE DOMAIN-CONTAINING PROTEIN"/>
    <property type="match status" value="1"/>
</dbReference>
<dbReference type="AlphaFoldDB" id="A0A8E2DYC7"/>
<dbReference type="EMBL" id="KV745632">
    <property type="protein sequence ID" value="OCK73860.1"/>
    <property type="molecule type" value="Genomic_DNA"/>
</dbReference>
<keyword evidence="5" id="KW-1185">Reference proteome</keyword>
<dbReference type="Proteomes" id="UP000250266">
    <property type="component" value="Unassembled WGS sequence"/>
</dbReference>
<evidence type="ECO:0000256" key="1">
    <source>
        <dbReference type="ARBA" id="ARBA00022737"/>
    </source>
</evidence>
<dbReference type="InterPro" id="IPR002110">
    <property type="entry name" value="Ankyrin_rpt"/>
</dbReference>
<dbReference type="PANTHER" id="PTHR24198:SF165">
    <property type="entry name" value="ANKYRIN REPEAT-CONTAINING PROTEIN-RELATED"/>
    <property type="match status" value="1"/>
</dbReference>
<protein>
    <submittedName>
        <fullName evidence="4">Ankyrin</fullName>
    </submittedName>
</protein>
<dbReference type="PROSITE" id="PS50297">
    <property type="entry name" value="ANK_REP_REGION"/>
    <property type="match status" value="1"/>
</dbReference>
<proteinExistence type="predicted"/>
<name>A0A8E2DYC7_9PEZI</name>
<evidence type="ECO:0000313" key="5">
    <source>
        <dbReference type="Proteomes" id="UP000250266"/>
    </source>
</evidence>
<dbReference type="InterPro" id="IPR036770">
    <property type="entry name" value="Ankyrin_rpt-contain_sf"/>
</dbReference>
<evidence type="ECO:0000256" key="3">
    <source>
        <dbReference type="PROSITE-ProRule" id="PRU00023"/>
    </source>
</evidence>
<evidence type="ECO:0000313" key="4">
    <source>
        <dbReference type="EMBL" id="OCK73860.1"/>
    </source>
</evidence>
<dbReference type="PROSITE" id="PS50088">
    <property type="entry name" value="ANK_REPEAT"/>
    <property type="match status" value="1"/>
</dbReference>
<dbReference type="SMART" id="SM00248">
    <property type="entry name" value="ANK"/>
    <property type="match status" value="8"/>
</dbReference>
<organism evidence="4 5">
    <name type="scientific">Lepidopterella palustris CBS 459.81</name>
    <dbReference type="NCBI Taxonomy" id="1314670"/>
    <lineage>
        <taxon>Eukaryota</taxon>
        <taxon>Fungi</taxon>
        <taxon>Dikarya</taxon>
        <taxon>Ascomycota</taxon>
        <taxon>Pezizomycotina</taxon>
        <taxon>Dothideomycetes</taxon>
        <taxon>Pleosporomycetidae</taxon>
        <taxon>Mytilinidiales</taxon>
        <taxon>Argynnaceae</taxon>
        <taxon>Lepidopterella</taxon>
    </lineage>
</organism>
<reference evidence="4 5" key="1">
    <citation type="journal article" date="2016" name="Nat. Commun.">
        <title>Ectomycorrhizal ecology is imprinted in the genome of the dominant symbiotic fungus Cenococcum geophilum.</title>
        <authorList>
            <consortium name="DOE Joint Genome Institute"/>
            <person name="Peter M."/>
            <person name="Kohler A."/>
            <person name="Ohm R.A."/>
            <person name="Kuo A."/>
            <person name="Krutzmann J."/>
            <person name="Morin E."/>
            <person name="Arend M."/>
            <person name="Barry K.W."/>
            <person name="Binder M."/>
            <person name="Choi C."/>
            <person name="Clum A."/>
            <person name="Copeland A."/>
            <person name="Grisel N."/>
            <person name="Haridas S."/>
            <person name="Kipfer T."/>
            <person name="LaButti K."/>
            <person name="Lindquist E."/>
            <person name="Lipzen A."/>
            <person name="Maire R."/>
            <person name="Meier B."/>
            <person name="Mihaltcheva S."/>
            <person name="Molinier V."/>
            <person name="Murat C."/>
            <person name="Poggeler S."/>
            <person name="Quandt C.A."/>
            <person name="Sperisen C."/>
            <person name="Tritt A."/>
            <person name="Tisserant E."/>
            <person name="Crous P.W."/>
            <person name="Henrissat B."/>
            <person name="Nehls U."/>
            <person name="Egli S."/>
            <person name="Spatafora J.W."/>
            <person name="Grigoriev I.V."/>
            <person name="Martin F.M."/>
        </authorList>
    </citation>
    <scope>NUCLEOTIDE SEQUENCE [LARGE SCALE GENOMIC DNA]</scope>
    <source>
        <strain evidence="4 5">CBS 459.81</strain>
    </source>
</reference>
<dbReference type="OrthoDB" id="3929662at2759"/>
<dbReference type="Pfam" id="PF00023">
    <property type="entry name" value="Ank"/>
    <property type="match status" value="1"/>
</dbReference>
<keyword evidence="1" id="KW-0677">Repeat</keyword>
<dbReference type="Gene3D" id="1.25.40.20">
    <property type="entry name" value="Ankyrin repeat-containing domain"/>
    <property type="match status" value="3"/>
</dbReference>
<gene>
    <name evidence="4" type="ORF">K432DRAFT_430354</name>
</gene>
<feature type="repeat" description="ANK" evidence="3">
    <location>
        <begin position="29"/>
        <end position="61"/>
    </location>
</feature>
<sequence>MRFVLNGDLLELKNLIISGKASIFDTAPDGWSLLHTSAYHSQFEVTRFLLQCGADEDVPEVKSRKPSHFAKFKALSYKASREQTHLAKAFSNHDDFREDFELSPILSSTLGEYASSDSERPSLQRIIWFATLLCVNSPNVEWYSCKIKYRDRSPLFLELIHIFEVGYKKQESPLKTFYILLEQPDSIQFWSPVLWAAFMGKEGQLKTLLDSGANPFYITPSGRNLYHHAAESGNNAVVQYVLRQGYHNPPGGMDINLADYWLETPLHLATAHSEDMITSYLQHGANPLAKQMDGELPLHYIARHNDGNRLNCLNASLAIFPPHSPAINAQNNIGWTPLFQVLDSPPCVGKLLQWGANPHVADEKGKNVLHHACELHYASSLSVLLDYVNEETVNAKDDEGNTPLFVAFENSSFECARIILRRCAVWDTRDGQGRSVIQLATDAGDDICLRLVLSIAGIHKGETIKLNRKGKTKVALF</sequence>